<feature type="domain" description="4'-phosphopantetheinyl transferase" evidence="3">
    <location>
        <begin position="123"/>
        <end position="198"/>
    </location>
</feature>
<organism evidence="4 5">
    <name type="scientific">Asprobacillus argus</name>
    <dbReference type="NCBI Taxonomy" id="3076534"/>
    <lineage>
        <taxon>Bacteria</taxon>
        <taxon>Pseudomonadati</taxon>
        <taxon>Bacteroidota</taxon>
        <taxon>Flavobacteriia</taxon>
        <taxon>Flavobacteriales</taxon>
        <taxon>Flavobacteriaceae</taxon>
        <taxon>Asprobacillus</taxon>
    </lineage>
</organism>
<name>A0ABU3LB02_9FLAO</name>
<keyword evidence="5" id="KW-1185">Reference proteome</keyword>
<dbReference type="PANTHER" id="PTHR12215:SF10">
    <property type="entry name" value="L-AMINOADIPATE-SEMIALDEHYDE DEHYDROGENASE-PHOSPHOPANTETHEINYL TRANSFERASE"/>
    <property type="match status" value="1"/>
</dbReference>
<gene>
    <name evidence="4" type="ORF">RQM59_00820</name>
</gene>
<sequence>MTQIETYFVHFIEGDQKKRLVLSKAFYDNTVQELRSLLSPEEKELLEKFKVASRRNEFIAGRLLAKNSIAAIEDKLEPSVMNITHGIWGFPLLTTKEIQNMWISIAHSKAYVAAVVTETSRYPIGIDIEEISKENESSLAHFLASYEADLTLEKKHIYWAAKEAVAKALRTGFTIPEHLFEISEVNYSARMYTIKFKYLIRLQALAWIHNDVVTCIAYPTELEFRSIQKHNFSITNT</sequence>
<dbReference type="InterPro" id="IPR037143">
    <property type="entry name" value="4-PPantetheinyl_Trfase_dom_sf"/>
</dbReference>
<evidence type="ECO:0000256" key="2">
    <source>
        <dbReference type="ARBA" id="ARBA00022679"/>
    </source>
</evidence>
<proteinExistence type="inferred from homology"/>
<dbReference type="SUPFAM" id="SSF56214">
    <property type="entry name" value="4'-phosphopantetheinyl transferase"/>
    <property type="match status" value="2"/>
</dbReference>
<dbReference type="InterPro" id="IPR050559">
    <property type="entry name" value="P-Pant_transferase_sf"/>
</dbReference>
<dbReference type="Gene3D" id="3.90.470.20">
    <property type="entry name" value="4'-phosphopantetheinyl transferase domain"/>
    <property type="match status" value="2"/>
</dbReference>
<dbReference type="GO" id="GO:0016740">
    <property type="term" value="F:transferase activity"/>
    <property type="evidence" value="ECO:0007669"/>
    <property type="project" value="UniProtKB-KW"/>
</dbReference>
<keyword evidence="2 4" id="KW-0808">Transferase</keyword>
<evidence type="ECO:0000313" key="4">
    <source>
        <dbReference type="EMBL" id="MDT7830899.1"/>
    </source>
</evidence>
<accession>A0ABU3LB02</accession>
<comment type="caution">
    <text evidence="4">The sequence shown here is derived from an EMBL/GenBank/DDBJ whole genome shotgun (WGS) entry which is preliminary data.</text>
</comment>
<evidence type="ECO:0000256" key="1">
    <source>
        <dbReference type="ARBA" id="ARBA00010990"/>
    </source>
</evidence>
<dbReference type="Proteomes" id="UP001257277">
    <property type="component" value="Unassembled WGS sequence"/>
</dbReference>
<dbReference type="PANTHER" id="PTHR12215">
    <property type="entry name" value="PHOSPHOPANTETHEINE TRANSFERASE"/>
    <property type="match status" value="1"/>
</dbReference>
<dbReference type="Pfam" id="PF01648">
    <property type="entry name" value="ACPS"/>
    <property type="match status" value="1"/>
</dbReference>
<dbReference type="EMBL" id="JAVTTO010000001">
    <property type="protein sequence ID" value="MDT7830899.1"/>
    <property type="molecule type" value="Genomic_DNA"/>
</dbReference>
<evidence type="ECO:0000259" key="3">
    <source>
        <dbReference type="Pfam" id="PF01648"/>
    </source>
</evidence>
<dbReference type="InterPro" id="IPR008278">
    <property type="entry name" value="4-PPantetheinyl_Trfase_dom"/>
</dbReference>
<protein>
    <submittedName>
        <fullName evidence="4">4'-phosphopantetheinyl transferase superfamily protein</fullName>
    </submittedName>
</protein>
<dbReference type="RefSeq" id="WP_349240155.1">
    <property type="nucleotide sequence ID" value="NZ_JAVTTO010000001.1"/>
</dbReference>
<evidence type="ECO:0000313" key="5">
    <source>
        <dbReference type="Proteomes" id="UP001257277"/>
    </source>
</evidence>
<comment type="similarity">
    <text evidence="1">Belongs to the P-Pant transferase superfamily. Gsp/Sfp/HetI/AcpT family.</text>
</comment>
<reference evidence="4 5" key="1">
    <citation type="submission" date="2023-09" db="EMBL/GenBank/DDBJ databases">
        <title>Novel taxa isolated from Blanes Bay.</title>
        <authorList>
            <person name="Rey-Velasco X."/>
            <person name="Lucena T."/>
        </authorList>
    </citation>
    <scope>NUCLEOTIDE SEQUENCE [LARGE SCALE GENOMIC DNA]</scope>
    <source>
        <strain evidence="4 5">S356</strain>
    </source>
</reference>